<feature type="binding site" evidence="20">
    <location>
        <position position="174"/>
    </location>
    <ligand>
        <name>Zn(2+)</name>
        <dbReference type="ChEBI" id="CHEBI:29105"/>
        <label>1</label>
    </ligand>
</feature>
<evidence type="ECO:0000256" key="25">
    <source>
        <dbReference type="SAM" id="SignalP"/>
    </source>
</evidence>
<keyword evidence="4" id="KW-0272">Extracellular matrix</keyword>
<feature type="short sequence motif" description="Cysteine switch" evidence="22">
    <location>
        <begin position="94"/>
        <end position="101"/>
    </location>
</feature>
<feature type="binding site" evidence="20">
    <location>
        <position position="187"/>
    </location>
    <ligand>
        <name>Zn(2+)</name>
        <dbReference type="ChEBI" id="CHEBI:29105"/>
        <label>1</label>
    </ligand>
</feature>
<keyword evidence="13" id="KW-0177">Collagen degradation</keyword>
<dbReference type="Gene3D" id="3.40.390.10">
    <property type="entry name" value="Collagenase (Catalytic Domain)"/>
    <property type="match status" value="1"/>
</dbReference>
<feature type="active site" evidence="18">
    <location>
        <position position="224"/>
    </location>
</feature>
<dbReference type="FunFam" id="2.110.10.10:FF:000002">
    <property type="entry name" value="Matrix metallopeptidase 3"/>
    <property type="match status" value="1"/>
</dbReference>
<feature type="repeat" description="Hemopexin" evidence="23">
    <location>
        <begin position="335"/>
        <end position="381"/>
    </location>
</feature>
<evidence type="ECO:0000256" key="5">
    <source>
        <dbReference type="ARBA" id="ARBA00022670"/>
    </source>
</evidence>
<feature type="binding site" evidence="20">
    <location>
        <position position="205"/>
    </location>
    <ligand>
        <name>Ca(2+)</name>
        <dbReference type="ChEBI" id="CHEBI:29108"/>
        <label>3</label>
    </ligand>
</feature>
<dbReference type="InterPro" id="IPR001818">
    <property type="entry name" value="Pept_M10_metallopeptidase"/>
</dbReference>
<evidence type="ECO:0000256" key="20">
    <source>
        <dbReference type="PIRSR" id="PIRSR621190-2"/>
    </source>
</evidence>
<dbReference type="EC" id="3.4.24.7" evidence="17"/>
<evidence type="ECO:0000256" key="4">
    <source>
        <dbReference type="ARBA" id="ARBA00022530"/>
    </source>
</evidence>
<evidence type="ECO:0000256" key="11">
    <source>
        <dbReference type="ARBA" id="ARBA00022837"/>
    </source>
</evidence>
<dbReference type="InterPro" id="IPR021190">
    <property type="entry name" value="Pept_M10A"/>
</dbReference>
<dbReference type="PROSITE" id="PS00546">
    <property type="entry name" value="CYSTEINE_SWITCH"/>
    <property type="match status" value="1"/>
</dbReference>
<feature type="binding site" evidence="20">
    <location>
        <position position="295"/>
    </location>
    <ligand>
        <name>Ca(2+)</name>
        <dbReference type="ChEBI" id="CHEBI:29108"/>
        <label>4</label>
    </ligand>
</feature>
<sequence>MKAFYQLCILIGLVIKTHSGPVPLSSILDGRSCQFHQNYLKKLYNMKEEHTRSARSTDHSVSEMSEKLSEMQEFFGLKVTGTLDAETLEVMKKPRCGVPDVAGYNDATGSYKWTKKQLTYRIENYTSDMTQEEVDSSIGRALKVWADITPLRFSRIYSGVADIMISFPVRDHGDGSPFEGEGGFLAHAFVPSPAIGGDAHFDDDETFTFSSSKGYNLFLVAAHEFGHSLGLDHSRDPGALMYPMYSFRDVENFLLPQDDVSGIQALYGPNPDKPERPVPKPPVTPNACDDTLVLDAVTMLRGEIMFFKNAFFWRKQPLSYESEQHLIKSFWPEAPDNIDAAYESPSDDLVYLFKGQKVWALYDYDIAKGFPKTLSSIGLPPKVKKISAALYDQESGKTLFFVNDRYYSYDETTKKMDKGYPKRVEDSFPGMTGKVTAAFQYRDFTYLFSGPRMFEFSYGTLLRVLNNNYFLPC</sequence>
<comment type="cofactor">
    <cofactor evidence="20">
        <name>Zn(2+)</name>
        <dbReference type="ChEBI" id="CHEBI:29105"/>
    </cofactor>
    <text evidence="20">Binds 2 Zn(2+) ions per subunit.</text>
</comment>
<dbReference type="SUPFAM" id="SSF50923">
    <property type="entry name" value="Hemopexin-like domain"/>
    <property type="match status" value="1"/>
</dbReference>
<evidence type="ECO:0000256" key="21">
    <source>
        <dbReference type="PIRSR" id="PIRSR621190-3"/>
    </source>
</evidence>
<accession>A0A3B4DCL4</accession>
<dbReference type="InterPro" id="IPR036375">
    <property type="entry name" value="Hemopexin-like_dom_sf"/>
</dbReference>
<evidence type="ECO:0000256" key="16">
    <source>
        <dbReference type="ARBA" id="ARBA00036005"/>
    </source>
</evidence>
<evidence type="ECO:0000256" key="6">
    <source>
        <dbReference type="ARBA" id="ARBA00022723"/>
    </source>
</evidence>
<keyword evidence="15 21" id="KW-1015">Disulfide bond</keyword>
<feature type="binding site" description="in inhibited form" evidence="20">
    <location>
        <position position="96"/>
    </location>
    <ligand>
        <name>Zn(2+)</name>
        <dbReference type="ChEBI" id="CHEBI:29105"/>
        <label>2</label>
        <note>catalytic</note>
    </ligand>
</feature>
<dbReference type="Ensembl" id="ENSPNAT00000032326.2">
    <property type="protein sequence ID" value="ENSPNAP00000021220.2"/>
    <property type="gene ID" value="ENSPNAG00000004356.2"/>
</dbReference>
<dbReference type="GO" id="GO:0030574">
    <property type="term" value="P:collagen catabolic process"/>
    <property type="evidence" value="ECO:0007669"/>
    <property type="project" value="UniProtKB-KW"/>
</dbReference>
<dbReference type="AlphaFoldDB" id="A0A3B4DCL4"/>
<evidence type="ECO:0000259" key="26">
    <source>
        <dbReference type="SMART" id="SM00235"/>
    </source>
</evidence>
<feature type="binding site" evidence="19">
    <location>
        <position position="227"/>
    </location>
    <ligand>
        <name>Zn(2+)</name>
        <dbReference type="ChEBI" id="CHEBI:29105"/>
        <label>2</label>
        <note>catalytic</note>
    </ligand>
</feature>
<dbReference type="InterPro" id="IPR036365">
    <property type="entry name" value="PGBD-like_sf"/>
</dbReference>
<evidence type="ECO:0000313" key="27">
    <source>
        <dbReference type="Ensembl" id="ENSPNAP00000021220.2"/>
    </source>
</evidence>
<dbReference type="PIRSF" id="PIRSF001191">
    <property type="entry name" value="Peptidase_M10A_matrix"/>
    <property type="match status" value="1"/>
</dbReference>
<feature type="binding site" evidence="20">
    <location>
        <position position="202"/>
    </location>
    <ligand>
        <name>Ca(2+)</name>
        <dbReference type="ChEBI" id="CHEBI:29108"/>
        <label>3</label>
    </ligand>
</feature>
<dbReference type="InterPro" id="IPR018487">
    <property type="entry name" value="Hemopexin-like_repeat"/>
</dbReference>
<comment type="cofactor">
    <cofactor evidence="20">
        <name>Ca(2+)</name>
        <dbReference type="ChEBI" id="CHEBI:29108"/>
    </cofactor>
    <text evidence="20">Can bind about 5 Ca(2+) ions per subunit.</text>
</comment>
<evidence type="ECO:0000256" key="17">
    <source>
        <dbReference type="ARBA" id="ARBA00038924"/>
    </source>
</evidence>
<dbReference type="PANTHER" id="PTHR10201:SF151">
    <property type="entry name" value="INTERSTITIAL COLLAGENASE"/>
    <property type="match status" value="1"/>
</dbReference>
<dbReference type="CDD" id="cd04278">
    <property type="entry name" value="ZnMc_MMP"/>
    <property type="match status" value="1"/>
</dbReference>
<feature type="binding site" evidence="20">
    <location>
        <position position="241"/>
    </location>
    <ligand>
        <name>Zn(2+)</name>
        <dbReference type="ChEBI" id="CHEBI:29105"/>
        <label>2</label>
        <note>catalytic</note>
    </ligand>
</feature>
<feature type="binding site" evidence="20">
    <location>
        <position position="172"/>
    </location>
    <ligand>
        <name>Zn(2+)</name>
        <dbReference type="ChEBI" id="CHEBI:29105"/>
        <label>1</label>
    </ligand>
</feature>
<dbReference type="InterPro" id="IPR002477">
    <property type="entry name" value="Peptidoglycan-bd-like"/>
</dbReference>
<feature type="binding site" evidence="20">
    <location>
        <position position="162"/>
    </location>
    <ligand>
        <name>Ca(2+)</name>
        <dbReference type="ChEBI" id="CHEBI:29108"/>
        <label>2</label>
    </ligand>
</feature>
<feature type="binding site" evidence="20">
    <location>
        <position position="128"/>
    </location>
    <ligand>
        <name>Ca(2+)</name>
        <dbReference type="ChEBI" id="CHEBI:29108"/>
        <label>1</label>
    </ligand>
</feature>
<feature type="binding site" evidence="19">
    <location>
        <position position="223"/>
    </location>
    <ligand>
        <name>Zn(2+)</name>
        <dbReference type="ChEBI" id="CHEBI:29105"/>
        <label>2</label>
        <note>catalytic</note>
    </ligand>
</feature>
<evidence type="ECO:0000256" key="3">
    <source>
        <dbReference type="ARBA" id="ARBA00022525"/>
    </source>
</evidence>
<dbReference type="SUPFAM" id="SSF47090">
    <property type="entry name" value="PGBD-like"/>
    <property type="match status" value="1"/>
</dbReference>
<evidence type="ECO:0000256" key="14">
    <source>
        <dbReference type="ARBA" id="ARBA00023145"/>
    </source>
</evidence>
<reference evidence="27 28" key="1">
    <citation type="submission" date="2020-10" db="EMBL/GenBank/DDBJ databases">
        <title>Pygocentrus nattereri (red-bellied piranha) genome, fPygNat1, primary haplotype.</title>
        <authorList>
            <person name="Myers G."/>
            <person name="Meyer A."/>
            <person name="Karagic N."/>
            <person name="Pippel M."/>
            <person name="Winkler S."/>
            <person name="Tracey A."/>
            <person name="Wood J."/>
            <person name="Formenti G."/>
            <person name="Howe K."/>
            <person name="Fedrigo O."/>
            <person name="Jarvis E.D."/>
        </authorList>
    </citation>
    <scope>NUCLEOTIDE SEQUENCE [LARGE SCALE GENOMIC DNA]</scope>
</reference>
<dbReference type="InterPro" id="IPR000585">
    <property type="entry name" value="Hemopexin-like_dom"/>
</dbReference>
<feature type="domain" description="Peptidase metallopeptidase" evidence="26">
    <location>
        <begin position="109"/>
        <end position="269"/>
    </location>
</feature>
<evidence type="ECO:0000256" key="10">
    <source>
        <dbReference type="ARBA" id="ARBA00022833"/>
    </source>
</evidence>
<keyword evidence="8" id="KW-0677">Repeat</keyword>
<evidence type="ECO:0000256" key="9">
    <source>
        <dbReference type="ARBA" id="ARBA00022801"/>
    </source>
</evidence>
<feature type="binding site" evidence="20">
    <location>
        <position position="205"/>
    </location>
    <ligand>
        <name>Ca(2+)</name>
        <dbReference type="ChEBI" id="CHEBI:29108"/>
        <label>1</label>
    </ligand>
</feature>
<dbReference type="GO" id="GO:0031012">
    <property type="term" value="C:extracellular matrix"/>
    <property type="evidence" value="ECO:0007669"/>
    <property type="project" value="InterPro"/>
</dbReference>
<keyword evidence="12" id="KW-0482">Metalloprotease</keyword>
<keyword evidence="11 20" id="KW-0106">Calcium</keyword>
<feature type="binding site" evidence="20">
    <location>
        <position position="196"/>
    </location>
    <ligand>
        <name>Ca(2+)</name>
        <dbReference type="ChEBI" id="CHEBI:29108"/>
        <label>2</label>
    </ligand>
</feature>
<dbReference type="PANTHER" id="PTHR10201">
    <property type="entry name" value="MATRIX METALLOPROTEINASE"/>
    <property type="match status" value="1"/>
</dbReference>
<feature type="binding site" evidence="20">
    <location>
        <position position="339"/>
    </location>
    <ligand>
        <name>Ca(2+)</name>
        <dbReference type="ChEBI" id="CHEBI:29108"/>
        <label>4</label>
    </ligand>
</feature>
<proteinExistence type="inferred from homology"/>
<feature type="binding site" evidence="20">
    <location>
        <position position="387"/>
    </location>
    <ligand>
        <name>Ca(2+)</name>
        <dbReference type="ChEBI" id="CHEBI:29108"/>
        <label>4</label>
    </ligand>
</feature>
<dbReference type="FunFam" id="3.40.390.10:FF:000007">
    <property type="entry name" value="Collagenase 3"/>
    <property type="match status" value="1"/>
</dbReference>
<protein>
    <recommendedName>
        <fullName evidence="17">interstitial collagenase</fullName>
        <ecNumber evidence="17">3.4.24.7</ecNumber>
    </recommendedName>
</protein>
<evidence type="ECO:0000256" key="1">
    <source>
        <dbReference type="ARBA" id="ARBA00004498"/>
    </source>
</evidence>
<dbReference type="GeneTree" id="ENSGT00940000154907"/>
<comment type="catalytic activity">
    <reaction evidence="16">
        <text>Cleavage of the triple helix of collagen at about three-quarters of the length of the molecule from the N-terminus, at 775-Gly-|-Ile-776 in the alpha1(I) chain. Cleaves synthetic substrates and alpha-macroglobulins at bonds where P1' is a hydrophobic residue.</text>
        <dbReference type="EC" id="3.4.24.7"/>
    </reaction>
</comment>
<evidence type="ECO:0000256" key="23">
    <source>
        <dbReference type="PROSITE-ProRule" id="PRU01011"/>
    </source>
</evidence>
<evidence type="ECO:0000256" key="15">
    <source>
        <dbReference type="ARBA" id="ARBA00023157"/>
    </source>
</evidence>
<dbReference type="GO" id="GO:0008270">
    <property type="term" value="F:zinc ion binding"/>
    <property type="evidence" value="ECO:0007669"/>
    <property type="project" value="InterPro"/>
</dbReference>
<dbReference type="Pfam" id="PF00413">
    <property type="entry name" value="Peptidase_M10"/>
    <property type="match status" value="1"/>
</dbReference>
<reference evidence="27" key="2">
    <citation type="submission" date="2025-08" db="UniProtKB">
        <authorList>
            <consortium name="Ensembl"/>
        </authorList>
    </citation>
    <scope>IDENTIFICATION</scope>
</reference>
<feature type="binding site" evidence="20">
    <location>
        <position position="389"/>
    </location>
    <ligand>
        <name>Ca(2+)</name>
        <dbReference type="ChEBI" id="CHEBI:29108"/>
        <label>5</label>
    </ligand>
</feature>
<keyword evidence="6 19" id="KW-0479">Metal-binding</keyword>
<dbReference type="GO" id="GO:0006508">
    <property type="term" value="P:proteolysis"/>
    <property type="evidence" value="ECO:0007669"/>
    <property type="project" value="UniProtKB-KW"/>
</dbReference>
<dbReference type="PROSITE" id="PS51642">
    <property type="entry name" value="HEMOPEXIN_2"/>
    <property type="match status" value="4"/>
</dbReference>
<dbReference type="SMART" id="SM00120">
    <property type="entry name" value="HX"/>
    <property type="match status" value="4"/>
</dbReference>
<name>A0A3B4DCL4_PYGNA</name>
<feature type="repeat" description="Hemopexin" evidence="23">
    <location>
        <begin position="383"/>
        <end position="431"/>
    </location>
</feature>
<keyword evidence="10 19" id="KW-0862">Zinc</keyword>
<evidence type="ECO:0000256" key="18">
    <source>
        <dbReference type="PIRSR" id="PIRSR001191-1"/>
    </source>
</evidence>
<feature type="binding site" evidence="20">
    <location>
        <position position="203"/>
    </location>
    <ligand>
        <name>Ca(2+)</name>
        <dbReference type="ChEBI" id="CHEBI:29108"/>
        <label>1</label>
    </ligand>
</feature>
<evidence type="ECO:0000256" key="13">
    <source>
        <dbReference type="ARBA" id="ARBA00023105"/>
    </source>
</evidence>
<feature type="binding site" evidence="19">
    <location>
        <position position="233"/>
    </location>
    <ligand>
        <name>Zn(2+)</name>
        <dbReference type="ChEBI" id="CHEBI:29105"/>
        <label>2</label>
        <note>catalytic</note>
    </ligand>
</feature>
<keyword evidence="7 25" id="KW-0732">Signal</keyword>
<evidence type="ECO:0000256" key="24">
    <source>
        <dbReference type="SAM" id="MobiDB-lite"/>
    </source>
</evidence>
<organism evidence="27 28">
    <name type="scientific">Pygocentrus nattereri</name>
    <name type="common">Red-bellied piranha</name>
    <dbReference type="NCBI Taxonomy" id="42514"/>
    <lineage>
        <taxon>Eukaryota</taxon>
        <taxon>Metazoa</taxon>
        <taxon>Chordata</taxon>
        <taxon>Craniata</taxon>
        <taxon>Vertebrata</taxon>
        <taxon>Euteleostomi</taxon>
        <taxon>Actinopterygii</taxon>
        <taxon>Neopterygii</taxon>
        <taxon>Teleostei</taxon>
        <taxon>Ostariophysi</taxon>
        <taxon>Characiformes</taxon>
        <taxon>Characoidei</taxon>
        <taxon>Pygocentrus</taxon>
    </lineage>
</organism>
<feature type="chain" id="PRO_5043825895" description="interstitial collagenase" evidence="25">
    <location>
        <begin position="20"/>
        <end position="473"/>
    </location>
</feature>
<dbReference type="CDD" id="cd00094">
    <property type="entry name" value="HX"/>
    <property type="match status" value="1"/>
</dbReference>
<feature type="repeat" description="Hemopexin" evidence="23">
    <location>
        <begin position="432"/>
        <end position="473"/>
    </location>
</feature>
<dbReference type="SUPFAM" id="SSF55486">
    <property type="entry name" value="Metalloproteases ('zincins'), catalytic domain"/>
    <property type="match status" value="1"/>
</dbReference>
<dbReference type="InterPro" id="IPR006026">
    <property type="entry name" value="Peptidase_Metallo"/>
</dbReference>
<feature type="binding site" evidence="20">
    <location>
        <position position="200"/>
    </location>
    <ligand>
        <name>Zn(2+)</name>
        <dbReference type="ChEBI" id="CHEBI:29105"/>
        <label>1</label>
    </ligand>
</feature>
<dbReference type="InterPro" id="IPR021158">
    <property type="entry name" value="Pept_M10A_Zn_BS"/>
</dbReference>
<dbReference type="Pfam" id="PF00045">
    <property type="entry name" value="Hemopexin"/>
    <property type="match status" value="3"/>
</dbReference>
<dbReference type="GO" id="GO:0030198">
    <property type="term" value="P:extracellular matrix organization"/>
    <property type="evidence" value="ECO:0007669"/>
    <property type="project" value="TreeGrafter"/>
</dbReference>
<keyword evidence="5" id="KW-0645">Protease</keyword>
<evidence type="ECO:0000256" key="7">
    <source>
        <dbReference type="ARBA" id="ARBA00022729"/>
    </source>
</evidence>
<feature type="repeat" description="Hemopexin" evidence="23">
    <location>
        <begin position="285"/>
        <end position="334"/>
    </location>
</feature>
<keyword evidence="9" id="KW-0378">Hydrolase</keyword>
<evidence type="ECO:0000256" key="22">
    <source>
        <dbReference type="PIRSR" id="PIRSR621190-5"/>
    </source>
</evidence>
<dbReference type="InterPro" id="IPR033739">
    <property type="entry name" value="M10A_MMP"/>
</dbReference>
<evidence type="ECO:0000256" key="8">
    <source>
        <dbReference type="ARBA" id="ARBA00022737"/>
    </source>
</evidence>
<feature type="binding site" evidence="20">
    <location>
        <position position="198"/>
    </location>
    <ligand>
        <name>Ca(2+)</name>
        <dbReference type="ChEBI" id="CHEBI:29108"/>
        <label>2</label>
    </ligand>
</feature>
<evidence type="ECO:0000256" key="2">
    <source>
        <dbReference type="ARBA" id="ARBA00010370"/>
    </source>
</evidence>
<dbReference type="PROSITE" id="PS00024">
    <property type="entry name" value="HEMOPEXIN"/>
    <property type="match status" value="1"/>
</dbReference>
<dbReference type="Proteomes" id="UP001501920">
    <property type="component" value="Chromosome 18"/>
</dbReference>
<evidence type="ECO:0000256" key="12">
    <source>
        <dbReference type="ARBA" id="ARBA00023049"/>
    </source>
</evidence>
<keyword evidence="3" id="KW-0964">Secreted</keyword>
<dbReference type="PRINTS" id="PR00138">
    <property type="entry name" value="MATRIXIN"/>
</dbReference>
<feature type="binding site" evidence="20">
    <location>
        <position position="180"/>
    </location>
    <ligand>
        <name>Ca(2+)</name>
        <dbReference type="ChEBI" id="CHEBI:29108"/>
        <label>3</label>
    </ligand>
</feature>
<evidence type="ECO:0000256" key="19">
    <source>
        <dbReference type="PIRSR" id="PIRSR001191-2"/>
    </source>
</evidence>
<dbReference type="InterPro" id="IPR024079">
    <property type="entry name" value="MetalloPept_cat_dom_sf"/>
</dbReference>
<evidence type="ECO:0000313" key="28">
    <source>
        <dbReference type="Proteomes" id="UP001501920"/>
    </source>
</evidence>
<dbReference type="GO" id="GO:0004222">
    <property type="term" value="F:metalloendopeptidase activity"/>
    <property type="evidence" value="ECO:0007669"/>
    <property type="project" value="UniProtKB-EC"/>
</dbReference>
<comment type="similarity">
    <text evidence="2">Belongs to the peptidase M10A family.</text>
</comment>
<dbReference type="Gene3D" id="2.110.10.10">
    <property type="entry name" value="Hemopexin-like domain"/>
    <property type="match status" value="1"/>
</dbReference>
<dbReference type="SMART" id="SM00235">
    <property type="entry name" value="ZnMc"/>
    <property type="match status" value="1"/>
</dbReference>
<keyword evidence="28" id="KW-1185">Reference proteome</keyword>
<feature type="signal peptide" evidence="25">
    <location>
        <begin position="1"/>
        <end position="19"/>
    </location>
</feature>
<feature type="binding site" evidence="20">
    <location>
        <position position="341"/>
    </location>
    <ligand>
        <name>Ca(2+)</name>
        <dbReference type="ChEBI" id="CHEBI:29108"/>
        <label>5</label>
    </ligand>
</feature>
<feature type="region of interest" description="Disordered" evidence="24">
    <location>
        <begin position="264"/>
        <end position="284"/>
    </location>
</feature>
<dbReference type="Pfam" id="PF01471">
    <property type="entry name" value="PG_binding_1"/>
    <property type="match status" value="1"/>
</dbReference>
<feature type="disulfide bond" evidence="21">
    <location>
        <begin position="288"/>
        <end position="473"/>
    </location>
</feature>
<keyword evidence="14" id="KW-0865">Zymogen</keyword>
<dbReference type="InterPro" id="IPR018486">
    <property type="entry name" value="Hemopexin_CS"/>
</dbReference>
<comment type="subcellular location">
    <subcellularLocation>
        <location evidence="1">Secreted</location>
        <location evidence="1">Extracellular space</location>
        <location evidence="1">Extracellular matrix</location>
    </subcellularLocation>
</comment>
<reference evidence="27" key="3">
    <citation type="submission" date="2025-09" db="UniProtKB">
        <authorList>
            <consortium name="Ensembl"/>
        </authorList>
    </citation>
    <scope>IDENTIFICATION</scope>
</reference>